<sequence>MVEVAPEFLVQRASECRSSLSPPTQGTRPISEIDVGYTIHLPYDVWDPIVRYLVTGKPDDPLAALLVCKDWHAVAVEKFYTYVKINSFAKTLSFAVNTPSKYKRTVRYLSLSYSDDEKPPTEDIANKVWKRLYQCKNLIGLSAKSTVQFGGALSVWINYSMPKYVQLDLSYRKSWLYQPGAKYPIAQGVKRLRLCWPLTEPPHECYQENFPALEHLWIAMEPRYLASLCRSYWMRRVVQ</sequence>
<evidence type="ECO:0008006" key="3">
    <source>
        <dbReference type="Google" id="ProtNLM"/>
    </source>
</evidence>
<protein>
    <recommendedName>
        <fullName evidence="3">F-box domain-containing protein</fullName>
    </recommendedName>
</protein>
<evidence type="ECO:0000313" key="1">
    <source>
        <dbReference type="EMBL" id="KZS88309.1"/>
    </source>
</evidence>
<dbReference type="AlphaFoldDB" id="A0A164P332"/>
<reference evidence="1 2" key="1">
    <citation type="journal article" date="2016" name="Mol. Biol. Evol.">
        <title>Comparative Genomics of Early-Diverging Mushroom-Forming Fungi Provides Insights into the Origins of Lignocellulose Decay Capabilities.</title>
        <authorList>
            <person name="Nagy L.G."/>
            <person name="Riley R."/>
            <person name="Tritt A."/>
            <person name="Adam C."/>
            <person name="Daum C."/>
            <person name="Floudas D."/>
            <person name="Sun H."/>
            <person name="Yadav J.S."/>
            <person name="Pangilinan J."/>
            <person name="Larsson K.H."/>
            <person name="Matsuura K."/>
            <person name="Barry K."/>
            <person name="Labutti K."/>
            <person name="Kuo R."/>
            <person name="Ohm R.A."/>
            <person name="Bhattacharya S.S."/>
            <person name="Shirouzu T."/>
            <person name="Yoshinaga Y."/>
            <person name="Martin F.M."/>
            <person name="Grigoriev I.V."/>
            <person name="Hibbett D.S."/>
        </authorList>
    </citation>
    <scope>NUCLEOTIDE SEQUENCE [LARGE SCALE GENOMIC DNA]</scope>
    <source>
        <strain evidence="1 2">HHB9708</strain>
    </source>
</reference>
<organism evidence="1 2">
    <name type="scientific">Sistotremastrum niveocremeum HHB9708</name>
    <dbReference type="NCBI Taxonomy" id="1314777"/>
    <lineage>
        <taxon>Eukaryota</taxon>
        <taxon>Fungi</taxon>
        <taxon>Dikarya</taxon>
        <taxon>Basidiomycota</taxon>
        <taxon>Agaricomycotina</taxon>
        <taxon>Agaricomycetes</taxon>
        <taxon>Sistotremastrales</taxon>
        <taxon>Sistotremastraceae</taxon>
        <taxon>Sertulicium</taxon>
        <taxon>Sertulicium niveocremeum</taxon>
    </lineage>
</organism>
<evidence type="ECO:0000313" key="2">
    <source>
        <dbReference type="Proteomes" id="UP000076722"/>
    </source>
</evidence>
<proteinExistence type="predicted"/>
<feature type="non-terminal residue" evidence="1">
    <location>
        <position position="239"/>
    </location>
</feature>
<name>A0A164P332_9AGAM</name>
<keyword evidence="2" id="KW-1185">Reference proteome</keyword>
<gene>
    <name evidence="1" type="ORF">SISNIDRAFT_460008</name>
</gene>
<dbReference type="EMBL" id="KV419438">
    <property type="protein sequence ID" value="KZS88309.1"/>
    <property type="molecule type" value="Genomic_DNA"/>
</dbReference>
<dbReference type="Proteomes" id="UP000076722">
    <property type="component" value="Unassembled WGS sequence"/>
</dbReference>
<accession>A0A164P332</accession>